<name>A0A8C4NFX8_EPTBU</name>
<accession>A0A8C4NFX8</accession>
<protein>
    <submittedName>
        <fullName evidence="2">Uncharacterized protein</fullName>
    </submittedName>
</protein>
<sequence>MTRVSVDKSLLRNVLRHTGAHNKIQEEGWMWRQLITERHSEQARTKNPSYTHLRKMCCSRMRCDGYDSEDGCSGLARYETEGIRAGVSREVPVGTTRVKQETDPWERRIAASTGPERWGHSGFKEQHPKLYEVQVEEAGSAAERRMKCKELKRRAKKKRKKCKRQRKPSHSSSSDFSLKHAKDEEEKGLKSGKKPAKRKSKRDRVKKKRHKKDQGIKR</sequence>
<reference evidence="2" key="1">
    <citation type="submission" date="2025-08" db="UniProtKB">
        <authorList>
            <consortium name="Ensembl"/>
        </authorList>
    </citation>
    <scope>IDENTIFICATION</scope>
</reference>
<feature type="compositionally biased region" description="Basic and acidic residues" evidence="1">
    <location>
        <begin position="177"/>
        <end position="189"/>
    </location>
</feature>
<keyword evidence="3" id="KW-1185">Reference proteome</keyword>
<dbReference type="Pfam" id="PF15692">
    <property type="entry name" value="NKAP"/>
    <property type="match status" value="1"/>
</dbReference>
<dbReference type="Ensembl" id="ENSEBUT00000006708.1">
    <property type="protein sequence ID" value="ENSEBUP00000006255.1"/>
    <property type="gene ID" value="ENSEBUG00000004159.1"/>
</dbReference>
<feature type="region of interest" description="Disordered" evidence="1">
    <location>
        <begin position="142"/>
        <end position="218"/>
    </location>
</feature>
<feature type="compositionally biased region" description="Basic residues" evidence="1">
    <location>
        <begin position="150"/>
        <end position="169"/>
    </location>
</feature>
<organism evidence="2 3">
    <name type="scientific">Eptatretus burgeri</name>
    <name type="common">Inshore hagfish</name>
    <dbReference type="NCBI Taxonomy" id="7764"/>
    <lineage>
        <taxon>Eukaryota</taxon>
        <taxon>Metazoa</taxon>
        <taxon>Chordata</taxon>
        <taxon>Craniata</taxon>
        <taxon>Vertebrata</taxon>
        <taxon>Cyclostomata</taxon>
        <taxon>Myxini</taxon>
        <taxon>Myxiniformes</taxon>
        <taxon>Myxinidae</taxon>
        <taxon>Eptatretinae</taxon>
        <taxon>Eptatretus</taxon>
    </lineage>
</organism>
<proteinExistence type="predicted"/>
<dbReference type="AlphaFoldDB" id="A0A8C4NFX8"/>
<dbReference type="Proteomes" id="UP000694388">
    <property type="component" value="Unplaced"/>
</dbReference>
<evidence type="ECO:0000313" key="3">
    <source>
        <dbReference type="Proteomes" id="UP000694388"/>
    </source>
</evidence>
<dbReference type="GeneTree" id="ENSGT00940000167885"/>
<dbReference type="PANTHER" id="PTHR46940">
    <property type="entry name" value="NKAP DOMAIN-CONTAINING 1"/>
    <property type="match status" value="1"/>
</dbReference>
<reference evidence="2" key="2">
    <citation type="submission" date="2025-09" db="UniProtKB">
        <authorList>
            <consortium name="Ensembl"/>
        </authorList>
    </citation>
    <scope>IDENTIFICATION</scope>
</reference>
<evidence type="ECO:0000256" key="1">
    <source>
        <dbReference type="SAM" id="MobiDB-lite"/>
    </source>
</evidence>
<dbReference type="PANTHER" id="PTHR46940:SF1">
    <property type="entry name" value="NKAP DOMAIN CONTAINING 1"/>
    <property type="match status" value="1"/>
</dbReference>
<feature type="compositionally biased region" description="Basic residues" evidence="1">
    <location>
        <begin position="190"/>
        <end position="212"/>
    </location>
</feature>
<dbReference type="InterPro" id="IPR043407">
    <property type="entry name" value="Nkap_D1"/>
</dbReference>
<evidence type="ECO:0000313" key="2">
    <source>
        <dbReference type="Ensembl" id="ENSEBUP00000006255.1"/>
    </source>
</evidence>